<evidence type="ECO:0000256" key="4">
    <source>
        <dbReference type="RuleBase" id="RU003476"/>
    </source>
</evidence>
<dbReference type="InterPro" id="IPR000086">
    <property type="entry name" value="NUDIX_hydrolase_dom"/>
</dbReference>
<dbReference type="Gene3D" id="3.90.79.10">
    <property type="entry name" value="Nucleoside Triphosphate Pyrophosphohydrolase"/>
    <property type="match status" value="1"/>
</dbReference>
<dbReference type="InterPro" id="IPR020084">
    <property type="entry name" value="NUDIX_hydrolase_CS"/>
</dbReference>
<evidence type="ECO:0000313" key="7">
    <source>
        <dbReference type="Proteomes" id="UP000293342"/>
    </source>
</evidence>
<evidence type="ECO:0000256" key="1">
    <source>
        <dbReference type="ARBA" id="ARBA00001946"/>
    </source>
</evidence>
<name>A0A4R0JSD4_9ACTN</name>
<dbReference type="PANTHER" id="PTHR43046">
    <property type="entry name" value="GDP-MANNOSE MANNOSYL HYDROLASE"/>
    <property type="match status" value="1"/>
</dbReference>
<comment type="caution">
    <text evidence="6">The sequence shown here is derived from an EMBL/GenBank/DDBJ whole genome shotgun (WGS) entry which is preliminary data.</text>
</comment>
<protein>
    <submittedName>
        <fullName evidence="6">NUDIX domain-containing protein</fullName>
    </submittedName>
</protein>
<comment type="cofactor">
    <cofactor evidence="1">
        <name>Mg(2+)</name>
        <dbReference type="ChEBI" id="CHEBI:18420"/>
    </cofactor>
</comment>
<evidence type="ECO:0000313" key="6">
    <source>
        <dbReference type="EMBL" id="TCC50263.1"/>
    </source>
</evidence>
<gene>
    <name evidence="6" type="ORF">E0H75_16890</name>
</gene>
<dbReference type="PRINTS" id="PR00502">
    <property type="entry name" value="NUDIXFAMILY"/>
</dbReference>
<proteinExistence type="inferred from homology"/>
<dbReference type="InterPro" id="IPR020476">
    <property type="entry name" value="Nudix_hydrolase"/>
</dbReference>
<dbReference type="OrthoDB" id="9804442at2"/>
<dbReference type="Proteomes" id="UP000293342">
    <property type="component" value="Unassembled WGS sequence"/>
</dbReference>
<dbReference type="SUPFAM" id="SSF55811">
    <property type="entry name" value="Nudix"/>
    <property type="match status" value="1"/>
</dbReference>
<dbReference type="PANTHER" id="PTHR43046:SF2">
    <property type="entry name" value="8-OXO-DGTP DIPHOSPHATASE-RELATED"/>
    <property type="match status" value="1"/>
</dbReference>
<dbReference type="PROSITE" id="PS51462">
    <property type="entry name" value="NUDIX"/>
    <property type="match status" value="1"/>
</dbReference>
<dbReference type="InterPro" id="IPR015797">
    <property type="entry name" value="NUDIX_hydrolase-like_dom_sf"/>
</dbReference>
<dbReference type="PROSITE" id="PS00893">
    <property type="entry name" value="NUDIX_BOX"/>
    <property type="match status" value="1"/>
</dbReference>
<evidence type="ECO:0000256" key="2">
    <source>
        <dbReference type="ARBA" id="ARBA00005582"/>
    </source>
</evidence>
<organism evidence="6 7">
    <name type="scientific">Kribbella capetownensis</name>
    <dbReference type="NCBI Taxonomy" id="1572659"/>
    <lineage>
        <taxon>Bacteria</taxon>
        <taxon>Bacillati</taxon>
        <taxon>Actinomycetota</taxon>
        <taxon>Actinomycetes</taxon>
        <taxon>Propionibacteriales</taxon>
        <taxon>Kribbellaceae</taxon>
        <taxon>Kribbella</taxon>
    </lineage>
</organism>
<evidence type="ECO:0000256" key="3">
    <source>
        <dbReference type="ARBA" id="ARBA00022801"/>
    </source>
</evidence>
<keyword evidence="3 4" id="KW-0378">Hydrolase</keyword>
<evidence type="ECO:0000259" key="5">
    <source>
        <dbReference type="PROSITE" id="PS51462"/>
    </source>
</evidence>
<dbReference type="Pfam" id="PF00293">
    <property type="entry name" value="NUDIX"/>
    <property type="match status" value="1"/>
</dbReference>
<dbReference type="AlphaFoldDB" id="A0A4R0JSD4"/>
<dbReference type="GO" id="GO:0016787">
    <property type="term" value="F:hydrolase activity"/>
    <property type="evidence" value="ECO:0007669"/>
    <property type="project" value="UniProtKB-KW"/>
</dbReference>
<sequence length="138" mass="15350">MTPGPRAAIVDATGAVLLVRRSDDDTWVMPAGGLELGESIWDALVREVREETGLVVESATAIALYTGPQYWFTNAYGGQHQMFSVMFRVDRWRGSLVAETDETRDARFFPLSELPPLRPVYQETLADLDAFDGTLIVK</sequence>
<comment type="similarity">
    <text evidence="2 4">Belongs to the Nudix hydrolase family.</text>
</comment>
<accession>A0A4R0JSD4</accession>
<reference evidence="6 7" key="1">
    <citation type="submission" date="2019-02" db="EMBL/GenBank/DDBJ databases">
        <title>Kribbella capetownensis sp. nov. and Kribbella speibonae sp. nov., isolated from soil.</title>
        <authorList>
            <person name="Curtis S.M."/>
            <person name="Norton I."/>
            <person name="Everest G.J."/>
            <person name="Meyers P.R."/>
        </authorList>
    </citation>
    <scope>NUCLEOTIDE SEQUENCE [LARGE SCALE GENOMIC DNA]</scope>
    <source>
        <strain evidence="6 7">YM53</strain>
    </source>
</reference>
<feature type="domain" description="Nudix hydrolase" evidence="5">
    <location>
        <begin position="1"/>
        <end position="132"/>
    </location>
</feature>
<keyword evidence="7" id="KW-1185">Reference proteome</keyword>
<dbReference type="EMBL" id="SJKD01000003">
    <property type="protein sequence ID" value="TCC50263.1"/>
    <property type="molecule type" value="Genomic_DNA"/>
</dbReference>